<dbReference type="Proteomes" id="UP000177870">
    <property type="component" value="Chromosome"/>
</dbReference>
<evidence type="ECO:0000313" key="2">
    <source>
        <dbReference type="Proteomes" id="UP000177870"/>
    </source>
</evidence>
<reference evidence="2" key="1">
    <citation type="submission" date="2016-10" db="EMBL/GenBank/DDBJ databases">
        <title>Comparative genomics uncovers the prolific and rare metabolic potential of the cyanobacterial genus Moorea.</title>
        <authorList>
            <person name="Leao T."/>
            <person name="Castelao G."/>
            <person name="Korobeynikov A."/>
            <person name="Monroe E.A."/>
            <person name="Podell S."/>
            <person name="Glukhov E."/>
            <person name="Allen E."/>
            <person name="Gerwick W.H."/>
            <person name="Gerwick L."/>
        </authorList>
    </citation>
    <scope>NUCLEOTIDE SEQUENCE [LARGE SCALE GENOMIC DNA]</scope>
    <source>
        <strain evidence="2">PAL-8-15-08-1</strain>
    </source>
</reference>
<organism evidence="1 2">
    <name type="scientific">Moorena producens PAL-8-15-08-1</name>
    <dbReference type="NCBI Taxonomy" id="1458985"/>
    <lineage>
        <taxon>Bacteria</taxon>
        <taxon>Bacillati</taxon>
        <taxon>Cyanobacteriota</taxon>
        <taxon>Cyanophyceae</taxon>
        <taxon>Coleofasciculales</taxon>
        <taxon>Coleofasciculaceae</taxon>
        <taxon>Moorena</taxon>
    </lineage>
</organism>
<dbReference type="EMBL" id="CP017599">
    <property type="protein sequence ID" value="AOW99563.1"/>
    <property type="molecule type" value="Genomic_DNA"/>
</dbReference>
<protein>
    <submittedName>
        <fullName evidence="1">Uncharacterized protein</fullName>
    </submittedName>
</protein>
<dbReference type="KEGG" id="mpro:BJP34_08945"/>
<accession>A0A1D8TPP7</accession>
<dbReference type="AlphaFoldDB" id="A0A1D8TPP7"/>
<evidence type="ECO:0000313" key="1">
    <source>
        <dbReference type="EMBL" id="AOW99563.1"/>
    </source>
</evidence>
<sequence length="64" mass="7408">MGLAKGGKPPQKFKVLWQQQILGHYSNEFPWNLGGLQRTPFGNLRIAQRIKGVHRVEYCFTRPL</sequence>
<name>A0A1D8TPP7_9CYAN</name>
<gene>
    <name evidence="1" type="ORF">BJP34_08945</name>
</gene>
<proteinExistence type="predicted"/>